<feature type="domain" description="HTH marR-type" evidence="6">
    <location>
        <begin position="11"/>
        <end position="141"/>
    </location>
</feature>
<dbReference type="SUPFAM" id="SSF46785">
    <property type="entry name" value="Winged helix' DNA-binding domain"/>
    <property type="match status" value="1"/>
</dbReference>
<comment type="caution">
    <text evidence="7">The sequence shown here is derived from an EMBL/GenBank/DDBJ whole genome shotgun (WGS) entry which is preliminary data.</text>
</comment>
<accession>A0ABQ1K1A5</accession>
<dbReference type="PRINTS" id="PR00598">
    <property type="entry name" value="HTHMARR"/>
</dbReference>
<keyword evidence="4" id="KW-0238">DNA-binding</keyword>
<sequence>MEKEIDPLKLENQICFPLYTASRLLTQCYQPMLKKFGITYPQYLVLLVLWEKDSVNLSYIAEKLFLQSNTLTPLLKRMEEQDLVKRVRSHTDERSIVITLTEKGREMRQEAEQIPAYMAEQLPITKEEAMQMYNTLYKMIEGL</sequence>
<dbReference type="InterPro" id="IPR055166">
    <property type="entry name" value="Transc_reg_Sar_Rot_HTH"/>
</dbReference>
<gene>
    <name evidence="7" type="primary">ohrR</name>
    <name evidence="7" type="ORF">GCM10007424_20950</name>
</gene>
<dbReference type="Pfam" id="PF22381">
    <property type="entry name" value="Staph_reg_Sar_Rot"/>
    <property type="match status" value="1"/>
</dbReference>
<reference evidence="8" key="1">
    <citation type="journal article" date="2019" name="Int. J. Syst. Evol. Microbiol.">
        <title>The Global Catalogue of Microorganisms (GCM) 10K type strain sequencing project: providing services to taxonomists for standard genome sequencing and annotation.</title>
        <authorList>
            <consortium name="The Broad Institute Genomics Platform"/>
            <consortium name="The Broad Institute Genome Sequencing Center for Infectious Disease"/>
            <person name="Wu L."/>
            <person name="Ma J."/>
        </authorList>
    </citation>
    <scope>NUCLEOTIDE SEQUENCE [LARGE SCALE GENOMIC DNA]</scope>
    <source>
        <strain evidence="8">CGMCC 1.15461</strain>
    </source>
</reference>
<evidence type="ECO:0000256" key="2">
    <source>
        <dbReference type="ARBA" id="ARBA00022490"/>
    </source>
</evidence>
<keyword evidence="3" id="KW-0805">Transcription regulation</keyword>
<evidence type="ECO:0000313" key="7">
    <source>
        <dbReference type="EMBL" id="GGB80663.1"/>
    </source>
</evidence>
<dbReference type="SMART" id="SM00347">
    <property type="entry name" value="HTH_MARR"/>
    <property type="match status" value="1"/>
</dbReference>
<dbReference type="InterPro" id="IPR039422">
    <property type="entry name" value="MarR/SlyA-like"/>
</dbReference>
<dbReference type="PANTHER" id="PTHR33164:SF5">
    <property type="entry name" value="ORGANIC HYDROPEROXIDE RESISTANCE TRANSCRIPTIONAL REGULATOR"/>
    <property type="match status" value="1"/>
</dbReference>
<dbReference type="Gene3D" id="1.10.10.10">
    <property type="entry name" value="Winged helix-like DNA-binding domain superfamily/Winged helix DNA-binding domain"/>
    <property type="match status" value="1"/>
</dbReference>
<evidence type="ECO:0000256" key="4">
    <source>
        <dbReference type="ARBA" id="ARBA00023125"/>
    </source>
</evidence>
<dbReference type="RefSeq" id="WP_188621241.1">
    <property type="nucleotide sequence ID" value="NZ_BMJE01000005.1"/>
</dbReference>
<evidence type="ECO:0000259" key="6">
    <source>
        <dbReference type="PROSITE" id="PS50995"/>
    </source>
</evidence>
<evidence type="ECO:0000256" key="5">
    <source>
        <dbReference type="ARBA" id="ARBA00023163"/>
    </source>
</evidence>
<evidence type="ECO:0000256" key="3">
    <source>
        <dbReference type="ARBA" id="ARBA00023015"/>
    </source>
</evidence>
<keyword evidence="5" id="KW-0804">Transcription</keyword>
<dbReference type="InterPro" id="IPR036390">
    <property type="entry name" value="WH_DNA-bd_sf"/>
</dbReference>
<comment type="subcellular location">
    <subcellularLocation>
        <location evidence="1">Cytoplasm</location>
    </subcellularLocation>
</comment>
<dbReference type="PANTHER" id="PTHR33164">
    <property type="entry name" value="TRANSCRIPTIONAL REGULATOR, MARR FAMILY"/>
    <property type="match status" value="1"/>
</dbReference>
<protein>
    <submittedName>
        <fullName evidence="7">MarR family transcriptional regulator</fullName>
    </submittedName>
</protein>
<dbReference type="EMBL" id="BMJE01000005">
    <property type="protein sequence ID" value="GGB80663.1"/>
    <property type="molecule type" value="Genomic_DNA"/>
</dbReference>
<dbReference type="Proteomes" id="UP000615760">
    <property type="component" value="Unassembled WGS sequence"/>
</dbReference>
<evidence type="ECO:0000313" key="8">
    <source>
        <dbReference type="Proteomes" id="UP000615760"/>
    </source>
</evidence>
<dbReference type="InterPro" id="IPR036388">
    <property type="entry name" value="WH-like_DNA-bd_sf"/>
</dbReference>
<keyword evidence="2" id="KW-0963">Cytoplasm</keyword>
<keyword evidence="8" id="KW-1185">Reference proteome</keyword>
<dbReference type="InterPro" id="IPR000835">
    <property type="entry name" value="HTH_MarR-typ"/>
</dbReference>
<name>A0ABQ1K1A5_9FLAO</name>
<evidence type="ECO:0000256" key="1">
    <source>
        <dbReference type="ARBA" id="ARBA00004496"/>
    </source>
</evidence>
<organism evidence="7 8">
    <name type="scientific">Flavobacterium suaedae</name>
    <dbReference type="NCBI Taxonomy" id="1767027"/>
    <lineage>
        <taxon>Bacteria</taxon>
        <taxon>Pseudomonadati</taxon>
        <taxon>Bacteroidota</taxon>
        <taxon>Flavobacteriia</taxon>
        <taxon>Flavobacteriales</taxon>
        <taxon>Flavobacteriaceae</taxon>
        <taxon>Flavobacterium</taxon>
    </lineage>
</organism>
<dbReference type="PROSITE" id="PS50995">
    <property type="entry name" value="HTH_MARR_2"/>
    <property type="match status" value="1"/>
</dbReference>
<proteinExistence type="predicted"/>